<accession>A0A7U3YKK6</accession>
<dbReference type="SUPFAM" id="SSF50891">
    <property type="entry name" value="Cyclophilin-like"/>
    <property type="match status" value="1"/>
</dbReference>
<evidence type="ECO:0000256" key="6">
    <source>
        <dbReference type="PROSITE-ProRule" id="PRU00277"/>
    </source>
</evidence>
<dbReference type="AlphaFoldDB" id="A0A7U3YKK6"/>
<keyword evidence="5 6" id="KW-0413">Isomerase</keyword>
<dbReference type="FunFam" id="3.10.50.40:FF:000006">
    <property type="entry name" value="Peptidyl-prolyl cis-trans isomerase"/>
    <property type="match status" value="1"/>
</dbReference>
<dbReference type="PROSITE" id="PS50072">
    <property type="entry name" value="CSA_PPIASE_2"/>
    <property type="match status" value="1"/>
</dbReference>
<dbReference type="InterPro" id="IPR044666">
    <property type="entry name" value="Cyclophilin_A-like"/>
</dbReference>
<dbReference type="InterPro" id="IPR020892">
    <property type="entry name" value="Cyclophilin-type_PPIase_CS"/>
</dbReference>
<evidence type="ECO:0000256" key="5">
    <source>
        <dbReference type="ARBA" id="ARBA00023235"/>
    </source>
</evidence>
<dbReference type="InterPro" id="IPR002130">
    <property type="entry name" value="Cyclophilin-type_PPIase_dom"/>
</dbReference>
<evidence type="ECO:0000256" key="1">
    <source>
        <dbReference type="ARBA" id="ARBA00000971"/>
    </source>
</evidence>
<dbReference type="Gene3D" id="3.10.50.40">
    <property type="match status" value="1"/>
</dbReference>
<dbReference type="RefSeq" id="WP_015723644.1">
    <property type="nucleotide sequence ID" value="NC_014972.1"/>
</dbReference>
<comment type="catalytic activity">
    <reaction evidence="1 6">
        <text>[protein]-peptidylproline (omega=180) = [protein]-peptidylproline (omega=0)</text>
        <dbReference type="Rhea" id="RHEA:16237"/>
        <dbReference type="Rhea" id="RHEA-COMP:10747"/>
        <dbReference type="Rhea" id="RHEA-COMP:10748"/>
        <dbReference type="ChEBI" id="CHEBI:83833"/>
        <dbReference type="ChEBI" id="CHEBI:83834"/>
        <dbReference type="EC" id="5.2.1.8"/>
    </reaction>
</comment>
<dbReference type="PROSITE" id="PS50059">
    <property type="entry name" value="FKBP_PPIASE"/>
    <property type="match status" value="1"/>
</dbReference>
<organism evidence="10 11">
    <name type="scientific">Desulfobulbus propionicus (strain ATCC 33891 / DSM 2032 / VKM B-1956 / 1pr3)</name>
    <dbReference type="NCBI Taxonomy" id="577650"/>
    <lineage>
        <taxon>Bacteria</taxon>
        <taxon>Pseudomonadati</taxon>
        <taxon>Thermodesulfobacteriota</taxon>
        <taxon>Desulfobulbia</taxon>
        <taxon>Desulfobulbales</taxon>
        <taxon>Desulfobulbaceae</taxon>
        <taxon>Desulfobulbus</taxon>
    </lineage>
</organism>
<dbReference type="PANTHER" id="PTHR45625">
    <property type="entry name" value="PEPTIDYL-PROLYL CIS-TRANS ISOMERASE-RELATED"/>
    <property type="match status" value="1"/>
</dbReference>
<evidence type="ECO:0000256" key="2">
    <source>
        <dbReference type="ARBA" id="ARBA00007365"/>
    </source>
</evidence>
<dbReference type="EMBL" id="CP002364">
    <property type="protein sequence ID" value="ADW17100.1"/>
    <property type="molecule type" value="Genomic_DNA"/>
</dbReference>
<dbReference type="InterPro" id="IPR001179">
    <property type="entry name" value="PPIase_FKBP_dom"/>
</dbReference>
<feature type="domain" description="PPIase cyclophilin-type" evidence="9">
    <location>
        <begin position="42"/>
        <end position="175"/>
    </location>
</feature>
<dbReference type="InterPro" id="IPR046357">
    <property type="entry name" value="PPIase_dom_sf"/>
</dbReference>
<comment type="similarity">
    <text evidence="2">Belongs to the cyclophilin-type PPIase family.</text>
</comment>
<dbReference type="GO" id="GO:0003755">
    <property type="term" value="F:peptidyl-prolyl cis-trans isomerase activity"/>
    <property type="evidence" value="ECO:0007669"/>
    <property type="project" value="UniProtKB-KW"/>
</dbReference>
<dbReference type="CDD" id="cd00317">
    <property type="entry name" value="cyclophilin"/>
    <property type="match status" value="1"/>
</dbReference>
<keyword evidence="11" id="KW-1185">Reference proteome</keyword>
<name>A0A7U3YKK6_DESPD</name>
<dbReference type="EC" id="5.2.1.8" evidence="3 6"/>
<dbReference type="Pfam" id="PF00160">
    <property type="entry name" value="Pro_isomerase"/>
    <property type="match status" value="1"/>
</dbReference>
<dbReference type="GO" id="GO:0006457">
    <property type="term" value="P:protein folding"/>
    <property type="evidence" value="ECO:0007669"/>
    <property type="project" value="InterPro"/>
</dbReference>
<dbReference type="PROSITE" id="PS00170">
    <property type="entry name" value="CSA_PPIASE_1"/>
    <property type="match status" value="1"/>
</dbReference>
<dbReference type="SUPFAM" id="SSF54534">
    <property type="entry name" value="FKBP-like"/>
    <property type="match status" value="1"/>
</dbReference>
<keyword evidence="4 6" id="KW-0697">Rotamase</keyword>
<gene>
    <name evidence="10" type="ordered locus">Despr_0926</name>
</gene>
<feature type="chain" id="PRO_5031488869" description="peptidylprolyl isomerase" evidence="7">
    <location>
        <begin position="24"/>
        <end position="345"/>
    </location>
</feature>
<dbReference type="KEGG" id="dpr:Despr_0926"/>
<dbReference type="Gene3D" id="2.40.100.10">
    <property type="entry name" value="Cyclophilin-like"/>
    <property type="match status" value="1"/>
</dbReference>
<dbReference type="Proteomes" id="UP000006365">
    <property type="component" value="Chromosome"/>
</dbReference>
<evidence type="ECO:0000313" key="10">
    <source>
        <dbReference type="EMBL" id="ADW17100.1"/>
    </source>
</evidence>
<dbReference type="InterPro" id="IPR029000">
    <property type="entry name" value="Cyclophilin-like_dom_sf"/>
</dbReference>
<feature type="domain" description="PPIase FKBP-type" evidence="8">
    <location>
        <begin position="257"/>
        <end position="345"/>
    </location>
</feature>
<reference evidence="10 11" key="1">
    <citation type="journal article" date="2011" name="Stand. Genomic Sci.">
        <title>Complete genome sequence of Desulfobulbus propionicus type strain (1pr3).</title>
        <authorList>
            <person name="Pagani I."/>
            <person name="Lapidus A."/>
            <person name="Nolan M."/>
            <person name="Lucas S."/>
            <person name="Hammon N."/>
            <person name="Deshpande S."/>
            <person name="Cheng J.F."/>
            <person name="Chertkov O."/>
            <person name="Davenport K."/>
            <person name="Tapia R."/>
            <person name="Han C."/>
            <person name="Goodwin L."/>
            <person name="Pitluck S."/>
            <person name="Liolios K."/>
            <person name="Mavromatis K."/>
            <person name="Ivanova N."/>
            <person name="Mikhailova N."/>
            <person name="Pati A."/>
            <person name="Chen A."/>
            <person name="Palaniappan K."/>
            <person name="Land M."/>
            <person name="Hauser L."/>
            <person name="Chang Y.J."/>
            <person name="Jeffries C.D."/>
            <person name="Detter J.C."/>
            <person name="Brambilla E."/>
            <person name="Kannan K.P."/>
            <person name="Djao O.D."/>
            <person name="Rohde M."/>
            <person name="Pukall R."/>
            <person name="Spring S."/>
            <person name="Goker M."/>
            <person name="Sikorski J."/>
            <person name="Woyke T."/>
            <person name="Bristow J."/>
            <person name="Eisen J.A."/>
            <person name="Markowitz V."/>
            <person name="Hugenholtz P."/>
            <person name="Kyrpides N.C."/>
            <person name="Klenk H.P."/>
        </authorList>
    </citation>
    <scope>NUCLEOTIDE SEQUENCE [LARGE SCALE GENOMIC DNA]</scope>
    <source>
        <strain evidence="11">ATCC 33891 / DSM 2032 / 1pr3</strain>
    </source>
</reference>
<evidence type="ECO:0000259" key="9">
    <source>
        <dbReference type="PROSITE" id="PS50072"/>
    </source>
</evidence>
<evidence type="ECO:0000256" key="7">
    <source>
        <dbReference type="SAM" id="SignalP"/>
    </source>
</evidence>
<protein>
    <recommendedName>
        <fullName evidence="3 6">peptidylprolyl isomerase</fullName>
        <ecNumber evidence="3 6">5.2.1.8</ecNumber>
    </recommendedName>
</protein>
<evidence type="ECO:0000259" key="8">
    <source>
        <dbReference type="PROSITE" id="PS50059"/>
    </source>
</evidence>
<sequence length="345" mass="37165">MTRLPMLLLLSALLFCSGQPAFSAEEKTMKDGLYAKITTAKGDILLKLFYTKTPLTVINFVGLAEGTLHLGGSTKPTGTPFYNGLTFHRVIANFMIQGGCPLGTGTGGPGYTFPDEFDASLRHDGPGVLSMANAGPGTNGSQFFITHLATPHLDDKHTVFGRVVEGQEVVNKIDKGDAIKAITIIRVGKEAEAFKTDQAAFDAALKAIADREANARKAQQEKITKMIKEQWPKAVRSDSGLYSQVEQKGEGNPPPAGTVIKAHYTGRLLLGNRKFDSSYDRGEPIAFPVGTGRVIRGWDEALSQMTKGEKRTLIIPPELAYGERGAGGVIPPNAWLVFDVELVGF</sequence>
<evidence type="ECO:0000313" key="11">
    <source>
        <dbReference type="Proteomes" id="UP000006365"/>
    </source>
</evidence>
<evidence type="ECO:0000256" key="4">
    <source>
        <dbReference type="ARBA" id="ARBA00023110"/>
    </source>
</evidence>
<dbReference type="PANTHER" id="PTHR45625:SF4">
    <property type="entry name" value="PEPTIDYLPROLYL ISOMERASE DOMAIN AND WD REPEAT-CONTAINING PROTEIN 1"/>
    <property type="match status" value="1"/>
</dbReference>
<dbReference type="PRINTS" id="PR00153">
    <property type="entry name" value="CSAPPISMRASE"/>
</dbReference>
<evidence type="ECO:0000256" key="3">
    <source>
        <dbReference type="ARBA" id="ARBA00013194"/>
    </source>
</evidence>
<feature type="signal peptide" evidence="7">
    <location>
        <begin position="1"/>
        <end position="23"/>
    </location>
</feature>
<dbReference type="Pfam" id="PF00254">
    <property type="entry name" value="FKBP_C"/>
    <property type="match status" value="1"/>
</dbReference>
<proteinExistence type="inferred from homology"/>
<keyword evidence="7" id="KW-0732">Signal</keyword>